<dbReference type="KEGG" id="sog:RA178_10845"/>
<dbReference type="AlphaFoldDB" id="A0AA50Q4X8"/>
<dbReference type="Proteomes" id="UP001236800">
    <property type="component" value="Chromosome"/>
</dbReference>
<feature type="domain" description="Transposase zinc-binding" evidence="2">
    <location>
        <begin position="10"/>
        <end position="99"/>
    </location>
</feature>
<dbReference type="InterPro" id="IPR054832">
    <property type="entry name" value="transpos_IS91"/>
</dbReference>
<name>A0AA50Q4X8_9GAMM</name>
<dbReference type="RefSeq" id="WP_306685334.1">
    <property type="nucleotide sequence ID" value="NZ_CP132914.1"/>
</dbReference>
<reference evidence="3" key="1">
    <citation type="submission" date="2023-08" db="EMBL/GenBank/DDBJ databases">
        <title>Complete genome sequence of Shewanella oncorhynchi Z-P2, a siderophore putrebactin-producing bacterium.</title>
        <authorList>
            <person name="Zhang Y."/>
        </authorList>
    </citation>
    <scope>NUCLEOTIDE SEQUENCE</scope>
    <source>
        <strain evidence="3">Z-P2</strain>
    </source>
</reference>
<dbReference type="GO" id="GO:0003677">
    <property type="term" value="F:DNA binding"/>
    <property type="evidence" value="ECO:0007669"/>
    <property type="project" value="InterPro"/>
</dbReference>
<organism evidence="3">
    <name type="scientific">Shewanella oncorhynchi</name>
    <dbReference type="NCBI Taxonomy" id="2726434"/>
    <lineage>
        <taxon>Bacteria</taxon>
        <taxon>Pseudomonadati</taxon>
        <taxon>Pseudomonadota</taxon>
        <taxon>Gammaproteobacteria</taxon>
        <taxon>Alteromonadales</taxon>
        <taxon>Shewanellaceae</taxon>
        <taxon>Shewanella</taxon>
    </lineage>
</organism>
<dbReference type="EMBL" id="CP132914">
    <property type="protein sequence ID" value="WMB75069.1"/>
    <property type="molecule type" value="Genomic_DNA"/>
</dbReference>
<dbReference type="Pfam" id="PF04986">
    <property type="entry name" value="Y2_Tnp"/>
    <property type="match status" value="1"/>
</dbReference>
<dbReference type="Pfam" id="PF14319">
    <property type="entry name" value="Zn_Tnp_IS91"/>
    <property type="match status" value="1"/>
</dbReference>
<dbReference type="GeneID" id="301339686"/>
<dbReference type="NCBIfam" id="NF033538">
    <property type="entry name" value="transpos_IS91"/>
    <property type="match status" value="1"/>
</dbReference>
<dbReference type="InterPro" id="IPR007069">
    <property type="entry name" value="Transposase_32"/>
</dbReference>
<sequence>MATSYHVSDILHQHLAHYQQQHKLTEQQALVCQHIQQCRTQALGIQQWRCDTCHYEQQLFCSCGDRHCPRCQGRQTQAWIAAQQAQVLPCRYFHLVFTLPHELNILAHYAAKPLYSALFESVWQTLAQFGMKRKHLQGQLGCTMVLHTWGQTLSQHIHLHCLIPGGVVTSAGDWHGVKTDYLFPVKALSTVYRAKLLRALRQHELAIPAADTLMAKPWCIYSKACLSRAETVVEYLGRYTRKGMLHESRIADVTAEHVRFHYKDYRDGQQHKQMRLSCDEFIRRYLLHVLPKGLMRVRHFGFLANACRRKKLALIQRQLRKPQVVLASPLVKKDCWWSCPQCQLGHLQFIGLLRPQGLVMINNQSQPVRLSG</sequence>
<evidence type="ECO:0000259" key="1">
    <source>
        <dbReference type="Pfam" id="PF04986"/>
    </source>
</evidence>
<dbReference type="SUPFAM" id="SSF55464">
    <property type="entry name" value="Origin of replication-binding domain, RBD-like"/>
    <property type="match status" value="1"/>
</dbReference>
<dbReference type="GO" id="GO:0004803">
    <property type="term" value="F:transposase activity"/>
    <property type="evidence" value="ECO:0007669"/>
    <property type="project" value="InterPro"/>
</dbReference>
<dbReference type="InterPro" id="IPR026889">
    <property type="entry name" value="Zn_Tnp"/>
</dbReference>
<feature type="domain" description="Transposase IS801/IS1294" evidence="1">
    <location>
        <begin position="141"/>
        <end position="309"/>
    </location>
</feature>
<evidence type="ECO:0000259" key="2">
    <source>
        <dbReference type="Pfam" id="PF14319"/>
    </source>
</evidence>
<dbReference type="PANTHER" id="PTHR37023">
    <property type="entry name" value="TRANSPOSASE"/>
    <property type="match status" value="1"/>
</dbReference>
<gene>
    <name evidence="3" type="ORF">RA178_10845</name>
</gene>
<protein>
    <submittedName>
        <fullName evidence="3">IS91 family transposase</fullName>
    </submittedName>
</protein>
<dbReference type="PANTHER" id="PTHR37023:SF1">
    <property type="entry name" value="ISSOD25 TRANSPOSASE TNPA_ISSOD25"/>
    <property type="match status" value="1"/>
</dbReference>
<proteinExistence type="predicted"/>
<dbReference type="GO" id="GO:0006313">
    <property type="term" value="P:DNA transposition"/>
    <property type="evidence" value="ECO:0007669"/>
    <property type="project" value="InterPro"/>
</dbReference>
<accession>A0AA50Q4X8</accession>
<evidence type="ECO:0000313" key="3">
    <source>
        <dbReference type="EMBL" id="WMB75069.1"/>
    </source>
</evidence>